<dbReference type="STRING" id="56484.A0A1Y2FGQ6"/>
<dbReference type="AlphaFoldDB" id="A0A1Y2FGQ6"/>
<comment type="caution">
    <text evidence="2">The sequence shown here is derived from an EMBL/GenBank/DDBJ whole genome shotgun (WGS) entry which is preliminary data.</text>
</comment>
<name>A0A1Y2FGQ6_PROLT</name>
<gene>
    <name evidence="2" type="ORF">BCR37DRAFT_316228</name>
</gene>
<organism evidence="2 3">
    <name type="scientific">Protomyces lactucae-debilis</name>
    <dbReference type="NCBI Taxonomy" id="2754530"/>
    <lineage>
        <taxon>Eukaryota</taxon>
        <taxon>Fungi</taxon>
        <taxon>Dikarya</taxon>
        <taxon>Ascomycota</taxon>
        <taxon>Taphrinomycotina</taxon>
        <taxon>Taphrinomycetes</taxon>
        <taxon>Taphrinales</taxon>
        <taxon>Protomycetaceae</taxon>
        <taxon>Protomyces</taxon>
    </lineage>
</organism>
<proteinExistence type="predicted"/>
<dbReference type="EMBL" id="MCFI01000009">
    <property type="protein sequence ID" value="ORY82594.1"/>
    <property type="molecule type" value="Genomic_DNA"/>
</dbReference>
<evidence type="ECO:0008006" key="4">
    <source>
        <dbReference type="Google" id="ProtNLM"/>
    </source>
</evidence>
<dbReference type="Proteomes" id="UP000193685">
    <property type="component" value="Unassembled WGS sequence"/>
</dbReference>
<reference evidence="2 3" key="1">
    <citation type="submission" date="2016-07" db="EMBL/GenBank/DDBJ databases">
        <title>Pervasive Adenine N6-methylation of Active Genes in Fungi.</title>
        <authorList>
            <consortium name="DOE Joint Genome Institute"/>
            <person name="Mondo S.J."/>
            <person name="Dannebaum R.O."/>
            <person name="Kuo R.C."/>
            <person name="Labutti K."/>
            <person name="Haridas S."/>
            <person name="Kuo A."/>
            <person name="Salamov A."/>
            <person name="Ahrendt S.R."/>
            <person name="Lipzen A."/>
            <person name="Sullivan W."/>
            <person name="Andreopoulos W.B."/>
            <person name="Clum A."/>
            <person name="Lindquist E."/>
            <person name="Daum C."/>
            <person name="Ramamoorthy G.K."/>
            <person name="Gryganskyi A."/>
            <person name="Culley D."/>
            <person name="Magnuson J.K."/>
            <person name="James T.Y."/>
            <person name="O'Malley M.A."/>
            <person name="Stajich J.E."/>
            <person name="Spatafora J.W."/>
            <person name="Visel A."/>
            <person name="Grigoriev I.V."/>
        </authorList>
    </citation>
    <scope>NUCLEOTIDE SEQUENCE [LARGE SCALE GENOMIC DNA]</scope>
    <source>
        <strain evidence="2 3">12-1054</strain>
    </source>
</reference>
<evidence type="ECO:0000256" key="1">
    <source>
        <dbReference type="SAM" id="MobiDB-lite"/>
    </source>
</evidence>
<feature type="region of interest" description="Disordered" evidence="1">
    <location>
        <begin position="1"/>
        <end position="22"/>
    </location>
</feature>
<dbReference type="InterPro" id="IPR036465">
    <property type="entry name" value="vWFA_dom_sf"/>
</dbReference>
<dbReference type="SUPFAM" id="SSF53300">
    <property type="entry name" value="vWA-like"/>
    <property type="match status" value="1"/>
</dbReference>
<dbReference type="RefSeq" id="XP_040725465.1">
    <property type="nucleotide sequence ID" value="XM_040866959.1"/>
</dbReference>
<dbReference type="GeneID" id="63783558"/>
<evidence type="ECO:0000313" key="3">
    <source>
        <dbReference type="Proteomes" id="UP000193685"/>
    </source>
</evidence>
<accession>A0A1Y2FGQ6</accession>
<dbReference type="OrthoDB" id="2142040at2759"/>
<keyword evidence="3" id="KW-1185">Reference proteome</keyword>
<evidence type="ECO:0000313" key="2">
    <source>
        <dbReference type="EMBL" id="ORY82594.1"/>
    </source>
</evidence>
<sequence>MNKAGQRVYAPPTSAPPVYTGQDPSRFNKTASLIELCKQQGISPFFASQLHVLQEYSSIRIIIDDSGSMRTSETDHYGRRKGTRWDELMLTLRSVFDIACAAANTTAPEAATASVDMAAAQGPTSLARQYGGLVDVYLLNGHPDGRKEFVGLRSFNELEQQLVGLPIRGRTPTLQVLEYLFHYERMEGELPVLTLLFTDGQPDCGLPVMASYLRDVQTKFTNSFMTISLCTSDDSVVNVYNQLDASIPRLDVMDDYHSEKMEVYQCQGSRFPFSKGDYLVKTLIGPRVALWDSLDERRLTKDQRRMFEEYATSAFGVSKKQKKDCIIQ</sequence>
<protein>
    <recommendedName>
        <fullName evidence="4">VWFA domain-containing protein</fullName>
    </recommendedName>
</protein>